<dbReference type="SMART" id="SM00855">
    <property type="entry name" value="PGAM"/>
    <property type="match status" value="1"/>
</dbReference>
<organism evidence="3 4">
    <name type="scientific">Halteria grandinella</name>
    <dbReference type="NCBI Taxonomy" id="5974"/>
    <lineage>
        <taxon>Eukaryota</taxon>
        <taxon>Sar</taxon>
        <taxon>Alveolata</taxon>
        <taxon>Ciliophora</taxon>
        <taxon>Intramacronucleata</taxon>
        <taxon>Spirotrichea</taxon>
        <taxon>Stichotrichia</taxon>
        <taxon>Sporadotrichida</taxon>
        <taxon>Halteriidae</taxon>
        <taxon>Halteria</taxon>
    </lineage>
</organism>
<dbReference type="AlphaFoldDB" id="A0A8J8SWX5"/>
<feature type="signal peptide" evidence="2">
    <location>
        <begin position="1"/>
        <end position="21"/>
    </location>
</feature>
<dbReference type="Proteomes" id="UP000785679">
    <property type="component" value="Unassembled WGS sequence"/>
</dbReference>
<dbReference type="PANTHER" id="PTHR16469">
    <property type="entry name" value="UBIQUITIN-ASSOCIATED AND SH3 DOMAIN-CONTAINING BA-RELATED"/>
    <property type="match status" value="1"/>
</dbReference>
<keyword evidence="2" id="KW-0732">Signal</keyword>
<gene>
    <name evidence="3" type="ORF">FGO68_gene6310</name>
</gene>
<dbReference type="InterPro" id="IPR051710">
    <property type="entry name" value="Phosphatase_SH3-domain"/>
</dbReference>
<evidence type="ECO:0000313" key="4">
    <source>
        <dbReference type="Proteomes" id="UP000785679"/>
    </source>
</evidence>
<evidence type="ECO:0000313" key="3">
    <source>
        <dbReference type="EMBL" id="TNV73685.1"/>
    </source>
</evidence>
<keyword evidence="4" id="KW-1185">Reference proteome</keyword>
<dbReference type="InterPro" id="IPR013078">
    <property type="entry name" value="His_Pase_superF_clade-1"/>
</dbReference>
<comment type="caution">
    <text evidence="3">The sequence shown here is derived from an EMBL/GenBank/DDBJ whole genome shotgun (WGS) entry which is preliminary data.</text>
</comment>
<dbReference type="Pfam" id="PF00300">
    <property type="entry name" value="His_Phos_1"/>
    <property type="match status" value="1"/>
</dbReference>
<proteinExistence type="predicted"/>
<evidence type="ECO:0000256" key="1">
    <source>
        <dbReference type="PIRSR" id="PIRSR613078-2"/>
    </source>
</evidence>
<feature type="binding site" evidence="1">
    <location>
        <position position="175"/>
    </location>
    <ligand>
        <name>substrate</name>
    </ligand>
</feature>
<evidence type="ECO:0000256" key="2">
    <source>
        <dbReference type="SAM" id="SignalP"/>
    </source>
</evidence>
<dbReference type="Gene3D" id="3.40.50.1240">
    <property type="entry name" value="Phosphoglycerate mutase-like"/>
    <property type="match status" value="1"/>
</dbReference>
<evidence type="ECO:0008006" key="5">
    <source>
        <dbReference type="Google" id="ProtNLM"/>
    </source>
</evidence>
<accession>A0A8J8SWX5</accession>
<dbReference type="SUPFAM" id="SSF53254">
    <property type="entry name" value="Phosphoglycerate mutase-like"/>
    <property type="match status" value="1"/>
</dbReference>
<dbReference type="InterPro" id="IPR029033">
    <property type="entry name" value="His_PPase_superfam"/>
</dbReference>
<dbReference type="OrthoDB" id="496981at2759"/>
<reference evidence="3" key="1">
    <citation type="submission" date="2019-06" db="EMBL/GenBank/DDBJ databases">
        <authorList>
            <person name="Zheng W."/>
        </authorList>
    </citation>
    <scope>NUCLEOTIDE SEQUENCE</scope>
    <source>
        <strain evidence="3">QDHG01</strain>
    </source>
</reference>
<feature type="chain" id="PRO_5035146735" description="Phosphoglycerate mutase" evidence="2">
    <location>
        <begin position="22"/>
        <end position="351"/>
    </location>
</feature>
<name>A0A8J8SWX5_HALGN</name>
<protein>
    <recommendedName>
        <fullName evidence="5">Phosphoglycerate mutase</fullName>
    </recommendedName>
</protein>
<dbReference type="PANTHER" id="PTHR16469:SF27">
    <property type="entry name" value="UBIQUITIN-ASSOCIATED AND SH3 DOMAIN-CONTAINING BA-RELATED"/>
    <property type="match status" value="1"/>
</dbReference>
<sequence length="351" mass="39278">MLFVGLVEFANILALFRVAVQTDYYQVPPMNLSTQGPLGINTDWVGALAGGSIVFFGQMKPQLWFTADQSTICSPWMLGCFLGDDGSTRLVAAVGGMSLIIQQIKLNIIMRVLLVRHGQSTNNELRAQLQSLYEHNRTEDPDLSERGVRESLELGRTFKSLGIKLDGIMTTAFLRSVKSAHFIREGYQGAEAGAGEGVEVRLFNKMHEKGGCYMAGQPKPGMSKQKTLEIMPDLVIDEKETIDDEGWWKAEKVETTLQCIERVKEVIKEFKELYRDPTQDNKNKTFLAVTHGAFLNTLACVFTNNIASADQDFFIPENNSVTILDIEEVQQNHKQFVDCKLTAFNLKIKSP</sequence>
<feature type="binding site" evidence="1">
    <location>
        <begin position="116"/>
        <end position="123"/>
    </location>
    <ligand>
        <name>substrate</name>
    </ligand>
</feature>
<dbReference type="EMBL" id="RRYP01018320">
    <property type="protein sequence ID" value="TNV73685.1"/>
    <property type="molecule type" value="Genomic_DNA"/>
</dbReference>
<dbReference type="CDD" id="cd07067">
    <property type="entry name" value="HP_PGM_like"/>
    <property type="match status" value="1"/>
</dbReference>